<dbReference type="RefSeq" id="WP_066094365.1">
    <property type="nucleotide sequence ID" value="NZ_CP017476.1"/>
</dbReference>
<accession>A0A167H1C9</accession>
<gene>
    <name evidence="3" type="ORF">LPB072_08920</name>
    <name evidence="4" type="ORF">LPB72_18415</name>
</gene>
<dbReference type="AlphaFoldDB" id="A0A167H1C9"/>
<dbReference type="STRING" id="1763535.LPB072_08920"/>
<evidence type="ECO:0000256" key="1">
    <source>
        <dbReference type="ARBA" id="ARBA00022729"/>
    </source>
</evidence>
<dbReference type="InterPro" id="IPR038404">
    <property type="entry name" value="TRAP_DctP_sf"/>
</dbReference>
<dbReference type="Pfam" id="PF03480">
    <property type="entry name" value="DctP"/>
    <property type="match status" value="1"/>
</dbReference>
<dbReference type="OrthoDB" id="9794826at2"/>
<sequence length="336" mass="36942">MSFSFKKSALVLGVVAMLTAFPSVAADKKTVTINAASMFDKDHPFTQTYAKFGELVNKYQDEVNIDVKISLNKAMGIEPDFLRFMSQGESVDMAIIAPGNLAQRVPDIAIVDMPLMFKDLAHRNRVLASDAFKGIEADVIKRANIRAIGYAGGVSRNLISNYPINNMNELKGFRLRVQGAPIWAKVFTAVGAVPSVIAYDEVYSAVQTGVVQGLENERFGYTQQRFYEVAPHYTLTEHSLTVRPLFLSEKAFGKFSPKVQAAILKAGAEAGKFGSEVELAMEGKALDEQVGKKLVTVHAFADADKAKFRELATPALLQYVKDAKLEEVYNKMQAVK</sequence>
<feature type="signal peptide" evidence="2">
    <location>
        <begin position="1"/>
        <end position="25"/>
    </location>
</feature>
<dbReference type="EMBL" id="LVWD01000034">
    <property type="protein sequence ID" value="OAD40133.1"/>
    <property type="molecule type" value="Genomic_DNA"/>
</dbReference>
<dbReference type="Proteomes" id="UP000185657">
    <property type="component" value="Unassembled WGS sequence"/>
</dbReference>
<evidence type="ECO:0008006" key="7">
    <source>
        <dbReference type="Google" id="ProtNLM"/>
    </source>
</evidence>
<reference evidence="3 6" key="2">
    <citation type="submission" date="2016-10" db="EMBL/GenBank/DDBJ databases">
        <title>Hydorgenophaga sp. LPB0072 isolated from gastropod.</title>
        <authorList>
            <person name="Kim E."/>
            <person name="Yi H."/>
        </authorList>
    </citation>
    <scope>NUCLEOTIDE SEQUENCE [LARGE SCALE GENOMIC DNA]</scope>
    <source>
        <strain evidence="3 6">LPB0072</strain>
    </source>
</reference>
<reference evidence="4 5" key="1">
    <citation type="submission" date="2016-02" db="EMBL/GenBank/DDBJ databases">
        <title>Draft genome sequence of Hydrogenophaga sp. LPB0072.</title>
        <authorList>
            <person name="Shin S.-K."/>
            <person name="Yi H."/>
        </authorList>
    </citation>
    <scope>NUCLEOTIDE SEQUENCE [LARGE SCALE GENOMIC DNA]</scope>
    <source>
        <strain evidence="4 5">LPB0072</strain>
    </source>
</reference>
<feature type="chain" id="PRO_5044549568" description="C4-dicarboxylate ABC transporter substrate-binding protein" evidence="2">
    <location>
        <begin position="26"/>
        <end position="336"/>
    </location>
</feature>
<dbReference type="Proteomes" id="UP000185680">
    <property type="component" value="Chromosome"/>
</dbReference>
<name>A0A167H1C9_9BURK</name>
<dbReference type="EMBL" id="CP017476">
    <property type="protein sequence ID" value="AOW12950.1"/>
    <property type="molecule type" value="Genomic_DNA"/>
</dbReference>
<evidence type="ECO:0000313" key="4">
    <source>
        <dbReference type="EMBL" id="OAD40133.1"/>
    </source>
</evidence>
<evidence type="ECO:0000313" key="6">
    <source>
        <dbReference type="Proteomes" id="UP000185680"/>
    </source>
</evidence>
<dbReference type="Gene3D" id="3.40.190.170">
    <property type="entry name" value="Bacterial extracellular solute-binding protein, family 7"/>
    <property type="match status" value="1"/>
</dbReference>
<proteinExistence type="predicted"/>
<keyword evidence="5" id="KW-1185">Reference proteome</keyword>
<dbReference type="CDD" id="cd13603">
    <property type="entry name" value="PBP2_TRAP_Siap_TeaA_like"/>
    <property type="match status" value="1"/>
</dbReference>
<organism evidence="3 6">
    <name type="scientific">Hydrogenophaga crassostreae</name>
    <dbReference type="NCBI Taxonomy" id="1763535"/>
    <lineage>
        <taxon>Bacteria</taxon>
        <taxon>Pseudomonadati</taxon>
        <taxon>Pseudomonadota</taxon>
        <taxon>Betaproteobacteria</taxon>
        <taxon>Burkholderiales</taxon>
        <taxon>Comamonadaceae</taxon>
        <taxon>Hydrogenophaga</taxon>
    </lineage>
</organism>
<dbReference type="NCBIfam" id="NF037995">
    <property type="entry name" value="TRAP_S1"/>
    <property type="match status" value="1"/>
</dbReference>
<keyword evidence="1 2" id="KW-0732">Signal</keyword>
<dbReference type="InterPro" id="IPR018389">
    <property type="entry name" value="DctP_fam"/>
</dbReference>
<dbReference type="KEGG" id="hyl:LPB072_08920"/>
<dbReference type="PANTHER" id="PTHR33376:SF4">
    <property type="entry name" value="SIALIC ACID-BINDING PERIPLASMIC PROTEIN SIAP"/>
    <property type="match status" value="1"/>
</dbReference>
<dbReference type="PANTHER" id="PTHR33376">
    <property type="match status" value="1"/>
</dbReference>
<dbReference type="GO" id="GO:0055085">
    <property type="term" value="P:transmembrane transport"/>
    <property type="evidence" value="ECO:0007669"/>
    <property type="project" value="InterPro"/>
</dbReference>
<evidence type="ECO:0000256" key="2">
    <source>
        <dbReference type="SAM" id="SignalP"/>
    </source>
</evidence>
<evidence type="ECO:0000313" key="3">
    <source>
        <dbReference type="EMBL" id="AOW12950.1"/>
    </source>
</evidence>
<evidence type="ECO:0000313" key="5">
    <source>
        <dbReference type="Proteomes" id="UP000185657"/>
    </source>
</evidence>
<protein>
    <recommendedName>
        <fullName evidence="7">C4-dicarboxylate ABC transporter substrate-binding protein</fullName>
    </recommendedName>
</protein>